<dbReference type="InterPro" id="IPR010987">
    <property type="entry name" value="Glutathione-S-Trfase_C-like"/>
</dbReference>
<accession>A0A4R2L3C2</accession>
<dbReference type="Pfam" id="PF13410">
    <property type="entry name" value="GST_C_2"/>
    <property type="match status" value="1"/>
</dbReference>
<dbReference type="InterPro" id="IPR004045">
    <property type="entry name" value="Glutathione_S-Trfase_N"/>
</dbReference>
<gene>
    <name evidence="4" type="ORF">EV699_11174</name>
</gene>
<evidence type="ECO:0000313" key="4">
    <source>
        <dbReference type="EMBL" id="TCO80873.1"/>
    </source>
</evidence>
<evidence type="ECO:0000259" key="2">
    <source>
        <dbReference type="PROSITE" id="PS50404"/>
    </source>
</evidence>
<dbReference type="SFLD" id="SFLDS00019">
    <property type="entry name" value="Glutathione_Transferase_(cytos"/>
    <property type="match status" value="1"/>
</dbReference>
<evidence type="ECO:0000256" key="1">
    <source>
        <dbReference type="ARBA" id="ARBA00010007"/>
    </source>
</evidence>
<dbReference type="GO" id="GO:0006559">
    <property type="term" value="P:L-phenylalanine catabolic process"/>
    <property type="evidence" value="ECO:0007669"/>
    <property type="project" value="TreeGrafter"/>
</dbReference>
<keyword evidence="4" id="KW-0413">Isomerase</keyword>
<dbReference type="FunFam" id="1.20.1050.10:FF:000017">
    <property type="entry name" value="Maleylacetoacetate isomerase"/>
    <property type="match status" value="1"/>
</dbReference>
<feature type="domain" description="GST C-terminal" evidence="3">
    <location>
        <begin position="89"/>
        <end position="216"/>
    </location>
</feature>
<protein>
    <submittedName>
        <fullName evidence="4">Maleylacetoacetate isomerase</fullName>
    </submittedName>
</protein>
<dbReference type="InterPro" id="IPR034330">
    <property type="entry name" value="GST_Zeta_C"/>
</dbReference>
<dbReference type="InterPro" id="IPR034333">
    <property type="entry name" value="GST_Zeta_N"/>
</dbReference>
<dbReference type="CDD" id="cd03191">
    <property type="entry name" value="GST_C_Zeta"/>
    <property type="match status" value="1"/>
</dbReference>
<dbReference type="InterPro" id="IPR036249">
    <property type="entry name" value="Thioredoxin-like_sf"/>
</dbReference>
<organism evidence="4 5">
    <name type="scientific">Plasticicumulans lactativorans</name>
    <dbReference type="NCBI Taxonomy" id="1133106"/>
    <lineage>
        <taxon>Bacteria</taxon>
        <taxon>Pseudomonadati</taxon>
        <taxon>Pseudomonadota</taxon>
        <taxon>Gammaproteobacteria</taxon>
        <taxon>Candidatus Competibacteraceae</taxon>
        <taxon>Plasticicumulans</taxon>
    </lineage>
</organism>
<feature type="domain" description="GST N-terminal" evidence="2">
    <location>
        <begin position="1"/>
        <end position="84"/>
    </location>
</feature>
<dbReference type="OrthoDB" id="509852at2"/>
<dbReference type="NCBIfam" id="TIGR01262">
    <property type="entry name" value="maiA"/>
    <property type="match status" value="1"/>
</dbReference>
<name>A0A4R2L3C2_9GAMM</name>
<dbReference type="InterPro" id="IPR040079">
    <property type="entry name" value="Glutathione_S-Trfase"/>
</dbReference>
<dbReference type="InterPro" id="IPR005955">
    <property type="entry name" value="GST_Zeta"/>
</dbReference>
<dbReference type="RefSeq" id="WP_132542613.1">
    <property type="nucleotide sequence ID" value="NZ_SLWY01000011.1"/>
</dbReference>
<dbReference type="Proteomes" id="UP000295765">
    <property type="component" value="Unassembled WGS sequence"/>
</dbReference>
<comment type="caution">
    <text evidence="4">The sequence shown here is derived from an EMBL/GenBank/DDBJ whole genome shotgun (WGS) entry which is preliminary data.</text>
</comment>
<dbReference type="GO" id="GO:0004364">
    <property type="term" value="F:glutathione transferase activity"/>
    <property type="evidence" value="ECO:0007669"/>
    <property type="project" value="TreeGrafter"/>
</dbReference>
<dbReference type="EMBL" id="SLWY01000011">
    <property type="protein sequence ID" value="TCO80873.1"/>
    <property type="molecule type" value="Genomic_DNA"/>
</dbReference>
<dbReference type="InterPro" id="IPR036282">
    <property type="entry name" value="Glutathione-S-Trfase_C_sf"/>
</dbReference>
<dbReference type="GO" id="GO:0006749">
    <property type="term" value="P:glutathione metabolic process"/>
    <property type="evidence" value="ECO:0007669"/>
    <property type="project" value="TreeGrafter"/>
</dbReference>
<dbReference type="SUPFAM" id="SSF47616">
    <property type="entry name" value="GST C-terminal domain-like"/>
    <property type="match status" value="1"/>
</dbReference>
<evidence type="ECO:0000259" key="3">
    <source>
        <dbReference type="PROSITE" id="PS50405"/>
    </source>
</evidence>
<keyword evidence="5" id="KW-1185">Reference proteome</keyword>
<dbReference type="PROSITE" id="PS50404">
    <property type="entry name" value="GST_NTER"/>
    <property type="match status" value="1"/>
</dbReference>
<dbReference type="GO" id="GO:0005737">
    <property type="term" value="C:cytoplasm"/>
    <property type="evidence" value="ECO:0007669"/>
    <property type="project" value="InterPro"/>
</dbReference>
<comment type="similarity">
    <text evidence="1">Belongs to the GST superfamily. Zeta family.</text>
</comment>
<proteinExistence type="inferred from homology"/>
<dbReference type="PANTHER" id="PTHR42673">
    <property type="entry name" value="MALEYLACETOACETATE ISOMERASE"/>
    <property type="match status" value="1"/>
</dbReference>
<dbReference type="AlphaFoldDB" id="A0A4R2L3C2"/>
<dbReference type="Gene3D" id="1.20.1050.10">
    <property type="match status" value="1"/>
</dbReference>
<dbReference type="PANTHER" id="PTHR42673:SF21">
    <property type="entry name" value="GLUTATHIONE S-TRANSFERASE YFCF"/>
    <property type="match status" value="1"/>
</dbReference>
<dbReference type="PROSITE" id="PS50405">
    <property type="entry name" value="GST_CTER"/>
    <property type="match status" value="1"/>
</dbReference>
<dbReference type="CDD" id="cd03042">
    <property type="entry name" value="GST_N_Zeta"/>
    <property type="match status" value="1"/>
</dbReference>
<dbReference type="SUPFAM" id="SSF52833">
    <property type="entry name" value="Thioredoxin-like"/>
    <property type="match status" value="1"/>
</dbReference>
<sequence>MYRLHNYYRSSASYRVRIALNLKGLAYEYVPWHLTRNGGETARPEFLALNPEGLVPVLETADGQHLTQSLAIIEYLDALHPTPALLPGDPLERARVQALAQLIACEIHPINNLRVLQYLTNRLGVSEADRNAWYRHWVETGLRAFEAQLRASDATGRFCHGDTPTLADCCLVPQIFNAQRFGCDLGFATETLRIHANCEALEAFRTASPERQPDAE</sequence>
<evidence type="ECO:0000313" key="5">
    <source>
        <dbReference type="Proteomes" id="UP000295765"/>
    </source>
</evidence>
<dbReference type="Gene3D" id="3.40.30.10">
    <property type="entry name" value="Glutaredoxin"/>
    <property type="match status" value="1"/>
</dbReference>
<dbReference type="SFLD" id="SFLDG00358">
    <property type="entry name" value="Main_(cytGST)"/>
    <property type="match status" value="1"/>
</dbReference>
<dbReference type="GO" id="GO:0016034">
    <property type="term" value="F:maleylacetoacetate isomerase activity"/>
    <property type="evidence" value="ECO:0007669"/>
    <property type="project" value="TreeGrafter"/>
</dbReference>
<dbReference type="Pfam" id="PF13417">
    <property type="entry name" value="GST_N_3"/>
    <property type="match status" value="1"/>
</dbReference>
<reference evidence="4 5" key="1">
    <citation type="submission" date="2019-03" db="EMBL/GenBank/DDBJ databases">
        <title>Genomic Encyclopedia of Type Strains, Phase IV (KMG-IV): sequencing the most valuable type-strain genomes for metagenomic binning, comparative biology and taxonomic classification.</title>
        <authorList>
            <person name="Goeker M."/>
        </authorList>
    </citation>
    <scope>NUCLEOTIDE SEQUENCE [LARGE SCALE GENOMIC DNA]</scope>
    <source>
        <strain evidence="4 5">DSM 25287</strain>
    </source>
</reference>